<evidence type="ECO:0000256" key="3">
    <source>
        <dbReference type="ARBA" id="ARBA00023186"/>
    </source>
</evidence>
<evidence type="ECO:0000256" key="4">
    <source>
        <dbReference type="RuleBase" id="RU003322"/>
    </source>
</evidence>
<evidence type="ECO:0000256" key="1">
    <source>
        <dbReference type="ARBA" id="ARBA00022741"/>
    </source>
</evidence>
<protein>
    <submittedName>
        <fullName evidence="5">Chaperone protein DnaK</fullName>
    </submittedName>
</protein>
<dbReference type="InterPro" id="IPR029047">
    <property type="entry name" value="HSP70_peptide-bd_sf"/>
</dbReference>
<keyword evidence="3" id="KW-0143">Chaperone</keyword>
<reference evidence="5 6" key="1">
    <citation type="submission" date="2017-05" db="EMBL/GenBank/DDBJ databases">
        <title>Functional genome analysis of Paenibacillus pasadenensis strain R16: insights on endophytic life style and antifungal activity.</title>
        <authorList>
            <person name="Passera A."/>
            <person name="Marcolungo L."/>
            <person name="Casati P."/>
            <person name="Brasca M."/>
            <person name="Quaglino F."/>
            <person name="Delledonne M."/>
        </authorList>
    </citation>
    <scope>NUCLEOTIDE SEQUENCE [LARGE SCALE GENOMIC DNA]</scope>
    <source>
        <strain evidence="5 6">R16</strain>
    </source>
</reference>
<dbReference type="GO" id="GO:0005524">
    <property type="term" value="F:ATP binding"/>
    <property type="evidence" value="ECO:0007669"/>
    <property type="project" value="UniProtKB-KW"/>
</dbReference>
<gene>
    <name evidence="5" type="ORF">B8V81_1025</name>
</gene>
<dbReference type="OrthoDB" id="499700at2"/>
<comment type="similarity">
    <text evidence="4">Belongs to the heat shock protein 70 family.</text>
</comment>
<dbReference type="Gene3D" id="2.60.34.10">
    <property type="entry name" value="Substrate Binding Domain Of DNAk, Chain A, domain 1"/>
    <property type="match status" value="1"/>
</dbReference>
<dbReference type="RefSeq" id="WP_028597601.1">
    <property type="nucleotide sequence ID" value="NZ_BIMM01000001.1"/>
</dbReference>
<dbReference type="EMBL" id="NFEZ01000003">
    <property type="protein sequence ID" value="PLT46801.1"/>
    <property type="molecule type" value="Genomic_DNA"/>
</dbReference>
<accession>A0A2N5N8Y6</accession>
<sequence length="527" mass="59878">MYYVGIDFGTTNSSIAVIDNETGEVRVIELEGGYSPGRQLLRTVLYFNPDGSVEAEETSAYNDSLRGIISLKRHLMKDIHYSRTINEKTYSSDELVGLFLTDLLRRAQLNASDISRLVMSVPTHYNEDLKSLMERACKRLGISSDVIWFIDEPIAVLWDYKDRFIREETMLVFDFGGGTLDLAVMNKSENANGVETAASILKQWNNGSTDNYSRGKILVKKGIVVGGDDIDMIIIKFIIEEGKKQGNPVCQALDLAIFDDEKRIENLKQNEIYPLLKKTAERIKIALSEVEEYSTSMPPLLPKHDRVGIRSIKLTRREFVSRCQPLWDYIEQGLLQMNQEMKKNGESGFERIETVLLSGGSSLIPHVHDILEKLLPNAKLGMEKQYLQTAICRGNARYSYNDGEILVDDSVNAAYGIYNHHDKETVTVIQESDTYPIEVKKRIATMRPHQDQIEIIPMARKGGKYEPLTKANGSVYYRMKIRPSSRCRDLSRISVTFQIDKAQKLKISAYDNLFKEMIGVEEVDLEA</sequence>
<dbReference type="Gene3D" id="3.90.640.10">
    <property type="entry name" value="Actin, Chain A, domain 4"/>
    <property type="match status" value="1"/>
</dbReference>
<evidence type="ECO:0000313" key="5">
    <source>
        <dbReference type="EMBL" id="PLT46801.1"/>
    </source>
</evidence>
<keyword evidence="6" id="KW-1185">Reference proteome</keyword>
<dbReference type="Pfam" id="PF00012">
    <property type="entry name" value="HSP70"/>
    <property type="match status" value="2"/>
</dbReference>
<organism evidence="5 6">
    <name type="scientific">Paenibacillus pasadenensis</name>
    <dbReference type="NCBI Taxonomy" id="217090"/>
    <lineage>
        <taxon>Bacteria</taxon>
        <taxon>Bacillati</taxon>
        <taxon>Bacillota</taxon>
        <taxon>Bacilli</taxon>
        <taxon>Bacillales</taxon>
        <taxon>Paenibacillaceae</taxon>
        <taxon>Paenibacillus</taxon>
    </lineage>
</organism>
<comment type="caution">
    <text evidence="5">The sequence shown here is derived from an EMBL/GenBank/DDBJ whole genome shotgun (WGS) entry which is preliminary data.</text>
</comment>
<dbReference type="SUPFAM" id="SSF53067">
    <property type="entry name" value="Actin-like ATPase domain"/>
    <property type="match status" value="2"/>
</dbReference>
<dbReference type="InterPro" id="IPR043129">
    <property type="entry name" value="ATPase_NBD"/>
</dbReference>
<keyword evidence="1 4" id="KW-0547">Nucleotide-binding</keyword>
<dbReference type="PANTHER" id="PTHR19375">
    <property type="entry name" value="HEAT SHOCK PROTEIN 70KDA"/>
    <property type="match status" value="1"/>
</dbReference>
<dbReference type="Gene3D" id="3.30.420.40">
    <property type="match status" value="2"/>
</dbReference>
<proteinExistence type="inferred from homology"/>
<dbReference type="PRINTS" id="PR00301">
    <property type="entry name" value="HEATSHOCK70"/>
</dbReference>
<dbReference type="AlphaFoldDB" id="A0A2N5N8Y6"/>
<keyword evidence="2 4" id="KW-0067">ATP-binding</keyword>
<evidence type="ECO:0000256" key="2">
    <source>
        <dbReference type="ARBA" id="ARBA00022840"/>
    </source>
</evidence>
<dbReference type="GO" id="GO:0140662">
    <property type="term" value="F:ATP-dependent protein folding chaperone"/>
    <property type="evidence" value="ECO:0007669"/>
    <property type="project" value="InterPro"/>
</dbReference>
<dbReference type="InterPro" id="IPR013126">
    <property type="entry name" value="Hsp_70_fam"/>
</dbReference>
<evidence type="ECO:0000313" key="6">
    <source>
        <dbReference type="Proteomes" id="UP000234789"/>
    </source>
</evidence>
<dbReference type="Proteomes" id="UP000234789">
    <property type="component" value="Unassembled WGS sequence"/>
</dbReference>
<name>A0A2N5N8Y6_9BACL</name>